<dbReference type="PANTHER" id="PTHR46508">
    <property type="entry name" value="PHD FINGER FAMILY PROTEIN"/>
    <property type="match status" value="1"/>
</dbReference>
<feature type="compositionally biased region" description="Basic and acidic residues" evidence="7">
    <location>
        <begin position="883"/>
        <end position="896"/>
    </location>
</feature>
<dbReference type="GO" id="GO:0016747">
    <property type="term" value="F:acyltransferase activity, transferring groups other than amino-acyl groups"/>
    <property type="evidence" value="ECO:0007669"/>
    <property type="project" value="InterPro"/>
</dbReference>
<feature type="region of interest" description="Disordered" evidence="7">
    <location>
        <begin position="672"/>
        <end position="697"/>
    </location>
</feature>
<proteinExistence type="predicted"/>
<feature type="region of interest" description="Disordered" evidence="7">
    <location>
        <begin position="111"/>
        <end position="132"/>
    </location>
</feature>
<evidence type="ECO:0000256" key="1">
    <source>
        <dbReference type="ARBA" id="ARBA00004123"/>
    </source>
</evidence>
<dbReference type="Gene3D" id="3.30.40.10">
    <property type="entry name" value="Zinc/RING finger domain, C3HC4 (zinc finger)"/>
    <property type="match status" value="1"/>
</dbReference>
<dbReference type="GO" id="GO:0008270">
    <property type="term" value="F:zinc ion binding"/>
    <property type="evidence" value="ECO:0007669"/>
    <property type="project" value="UniProtKB-KW"/>
</dbReference>
<feature type="region of interest" description="Disordered" evidence="7">
    <location>
        <begin position="958"/>
        <end position="981"/>
    </location>
</feature>
<evidence type="ECO:0000313" key="11">
    <source>
        <dbReference type="Proteomes" id="UP001341281"/>
    </source>
</evidence>
<keyword evidence="2" id="KW-0479">Metal-binding</keyword>
<evidence type="ECO:0000256" key="6">
    <source>
        <dbReference type="PROSITE-ProRule" id="PRU00146"/>
    </source>
</evidence>
<dbReference type="InterPro" id="IPR016181">
    <property type="entry name" value="Acyl_CoA_acyltransferase"/>
</dbReference>
<evidence type="ECO:0000256" key="5">
    <source>
        <dbReference type="ARBA" id="ARBA00023242"/>
    </source>
</evidence>
<evidence type="ECO:0000256" key="4">
    <source>
        <dbReference type="ARBA" id="ARBA00022833"/>
    </source>
</evidence>
<feature type="compositionally biased region" description="Polar residues" evidence="7">
    <location>
        <begin position="968"/>
        <end position="977"/>
    </location>
</feature>
<dbReference type="InterPro" id="IPR011011">
    <property type="entry name" value="Znf_FYVE_PHD"/>
</dbReference>
<accession>A0AAQ3U878</accession>
<feature type="region of interest" description="Disordered" evidence="7">
    <location>
        <begin position="876"/>
        <end position="910"/>
    </location>
</feature>
<evidence type="ECO:0000256" key="2">
    <source>
        <dbReference type="ARBA" id="ARBA00022723"/>
    </source>
</evidence>
<dbReference type="Proteomes" id="UP001341281">
    <property type="component" value="Chromosome 07"/>
</dbReference>
<dbReference type="GO" id="GO:0005634">
    <property type="term" value="C:nucleus"/>
    <property type="evidence" value="ECO:0007669"/>
    <property type="project" value="UniProtKB-SubCell"/>
</dbReference>
<comment type="subcellular location">
    <subcellularLocation>
        <location evidence="1">Nucleus</location>
    </subcellularLocation>
</comment>
<dbReference type="InterPro" id="IPR032308">
    <property type="entry name" value="TDBD"/>
</dbReference>
<protein>
    <recommendedName>
        <fullName evidence="12">Increased DNA methylation 1</fullName>
    </recommendedName>
</protein>
<dbReference type="SUPFAM" id="SSF55729">
    <property type="entry name" value="Acyl-CoA N-acyltransferases (Nat)"/>
    <property type="match status" value="1"/>
</dbReference>
<dbReference type="InterPro" id="IPR001965">
    <property type="entry name" value="Znf_PHD"/>
</dbReference>
<dbReference type="InterPro" id="IPR000182">
    <property type="entry name" value="GNAT_dom"/>
</dbReference>
<dbReference type="EMBL" id="CP144751">
    <property type="protein sequence ID" value="WVZ85717.1"/>
    <property type="molecule type" value="Genomic_DNA"/>
</dbReference>
<name>A0AAQ3U878_PASNO</name>
<dbReference type="InterPro" id="IPR013083">
    <property type="entry name" value="Znf_RING/FYVE/PHD"/>
</dbReference>
<keyword evidence="5" id="KW-0539">Nucleus</keyword>
<dbReference type="InterPro" id="IPR019787">
    <property type="entry name" value="Znf_PHD-finger"/>
</dbReference>
<gene>
    <name evidence="10" type="ORF">U9M48_032608</name>
</gene>
<feature type="domain" description="N-acetyltransferase" evidence="9">
    <location>
        <begin position="1287"/>
        <end position="1451"/>
    </location>
</feature>
<evidence type="ECO:0000256" key="7">
    <source>
        <dbReference type="SAM" id="MobiDB-lite"/>
    </source>
</evidence>
<feature type="domain" description="PHD-type" evidence="8">
    <location>
        <begin position="1160"/>
        <end position="1205"/>
    </location>
</feature>
<sequence length="1485" mass="164974">MEREGGRCRRRLRWGGDKGKADGNAAAVPASSRIASACSKQLGWLLINKMDGKDLLVEIGMREEDIATMLFGRKVAELVEDAFDSSKEERKIFESVFSLTSIDGLTDHHQEGTGHTADAAKGVISSSTPSSSASSYKTACCRIVESFTAGNLSSYRVFSPGADQQAHQAMISPDAGPSQLALRWTPPPPDRVYTRRVATCRSERARICSAMDLENIDIRNFGRHRDGRGYGELWNHLRLHAHLLMVDAGWKIEGKERGNKSKVDLAYLAPDKVTRLFSLPRAWKCFGQWLLITTPCIDGSQSIDYGKEWSNLHEFVYDLKNALQCLQYEVQRPKQSLSFLQQWQLLDPFMAVVCIDKKVAALKNGVALKAINSTVTFPSHNECKLLNAKNSSRPPRVNCTSNYTNPYLSSCKKSLLLLFSESDCQPDNEGNSLPDEESSLFCTNNACEDEADQRSLCMSEINERGIRNTAHRIVMGLHDTTAFLGSRQTCLSSKKKFPCIKSKEDQKVEDKADPLYFPPSCSSALGHRVETTEILDMDNCADIPDEMFLVENELFAPEVDDTLLGITDDINNKQHYAAVVSEPQSADKDAVNGPSGALSLPPEKYAYTGAKKDCIDNGHHDPMGVFEFQMAKDARCKPSGTSSLLSENGKDLEDDTLLGVTDDINNEHHDAAVVSEPQSADKDARNGPSGALSLPPEKDAYMGASRDCIDNGQYNPVVVCEFQIPSKDAECKSSGTLSPLSEKGKDLEANKMSMEDPAKTDQLPSEASGRALMVSEPQVLFVSPQDGTLSFVNNSMDSQDMLTFLNVPPNTMDTEMQLGTNSLVYEASLIQGFLYLDSEGSPICWTVMNPEPPRHLICASDLEPNLKKLKQYGEMNLGNDASTSEHKGSKRPDKVSDIQGNVSRKKQKVNGAPLSTCISQYMDNVTDNPTGPAVLNEGDRTGATNIKQIPFNLLLENRSDMDPDEQNSEPSEQLVSKQTHKKEVKIQKETWSRTCKFDDDDLLMTAVIHKLTARYRNCFHRRLRNKLGFRRLPRHYWENEDKGDRKKFPGRARTVLNKLLEMGIIGINNIFQCRGPGGKNVLKDGNVTKSGIRCRCCGTTFTMSKFKCHAGLRQEIPSLSLFSGTGKSYSLCQLQAWSIEQKVRKEGAKNTVPLQVDQNDDACGSCGDGGELICCDNCPASYHQGCLPSQDVPDGNWYCSCCLCNICQQVINSKELRTSLPDLECLQCERQCNVTFYSSAFLLPYKISHLSIYTIFRSRVGVPDHLDDGLSCTILRNNGDQKVRTEEEIALMAECNMKLMIALSIMEECFLPILDPRTGIDIIPSILYNWRSDFVHLDHKGFYTVVMENDDSIVSVASIRLHGAIVAEMPLVATCTENRQQGMCRRLLDYIEEMLKSLKVEMLLLSAIPHLVETWTSAFGFREIDDSDKKQLSKVRLASIPGTVLLKKNLCECAGSDTGEPPSPKPFKVYSRMPRNRTGLNVLCR</sequence>
<evidence type="ECO:0000256" key="3">
    <source>
        <dbReference type="ARBA" id="ARBA00022771"/>
    </source>
</evidence>
<dbReference type="PROSITE" id="PS50016">
    <property type="entry name" value="ZF_PHD_2"/>
    <property type="match status" value="1"/>
</dbReference>
<evidence type="ECO:0000259" key="8">
    <source>
        <dbReference type="PROSITE" id="PS50016"/>
    </source>
</evidence>
<dbReference type="SMART" id="SM00249">
    <property type="entry name" value="PHD"/>
    <property type="match status" value="1"/>
</dbReference>
<dbReference type="InterPro" id="IPR056511">
    <property type="entry name" value="IDM1_C"/>
</dbReference>
<dbReference type="Gene3D" id="3.40.630.30">
    <property type="match status" value="1"/>
</dbReference>
<dbReference type="PANTHER" id="PTHR46508:SF28">
    <property type="entry name" value="PHD-TYPE DOMAIN-CONTAINING PROTEIN"/>
    <property type="match status" value="1"/>
</dbReference>
<evidence type="ECO:0008006" key="12">
    <source>
        <dbReference type="Google" id="ProtNLM"/>
    </source>
</evidence>
<dbReference type="SUPFAM" id="SSF57903">
    <property type="entry name" value="FYVE/PHD zinc finger"/>
    <property type="match status" value="1"/>
</dbReference>
<keyword evidence="3 6" id="KW-0863">Zinc-finger</keyword>
<keyword evidence="4" id="KW-0862">Zinc</keyword>
<organism evidence="10 11">
    <name type="scientific">Paspalum notatum var. saurae</name>
    <dbReference type="NCBI Taxonomy" id="547442"/>
    <lineage>
        <taxon>Eukaryota</taxon>
        <taxon>Viridiplantae</taxon>
        <taxon>Streptophyta</taxon>
        <taxon>Embryophyta</taxon>
        <taxon>Tracheophyta</taxon>
        <taxon>Spermatophyta</taxon>
        <taxon>Magnoliopsida</taxon>
        <taxon>Liliopsida</taxon>
        <taxon>Poales</taxon>
        <taxon>Poaceae</taxon>
        <taxon>PACMAD clade</taxon>
        <taxon>Panicoideae</taxon>
        <taxon>Andropogonodae</taxon>
        <taxon>Paspaleae</taxon>
        <taxon>Paspalinae</taxon>
        <taxon>Paspalum</taxon>
    </lineage>
</organism>
<dbReference type="Pfam" id="PF23209">
    <property type="entry name" value="IDM1_C"/>
    <property type="match status" value="1"/>
</dbReference>
<evidence type="ECO:0000259" key="9">
    <source>
        <dbReference type="PROSITE" id="PS51186"/>
    </source>
</evidence>
<keyword evidence="11" id="KW-1185">Reference proteome</keyword>
<dbReference type="CDD" id="cd15532">
    <property type="entry name" value="PHD2_CHD_II"/>
    <property type="match status" value="1"/>
</dbReference>
<dbReference type="Pfam" id="PF16135">
    <property type="entry name" value="TDBD"/>
    <property type="match status" value="1"/>
</dbReference>
<dbReference type="PROSITE" id="PS51186">
    <property type="entry name" value="GNAT"/>
    <property type="match status" value="1"/>
</dbReference>
<evidence type="ECO:0000313" key="10">
    <source>
        <dbReference type="EMBL" id="WVZ85717.1"/>
    </source>
</evidence>
<reference evidence="10 11" key="1">
    <citation type="submission" date="2024-02" db="EMBL/GenBank/DDBJ databases">
        <title>High-quality chromosome-scale genome assembly of Pensacola bahiagrass (Paspalum notatum Flugge var. saurae).</title>
        <authorList>
            <person name="Vega J.M."/>
            <person name="Podio M."/>
            <person name="Orjuela J."/>
            <person name="Siena L.A."/>
            <person name="Pessino S.C."/>
            <person name="Combes M.C."/>
            <person name="Mariac C."/>
            <person name="Albertini E."/>
            <person name="Pupilli F."/>
            <person name="Ortiz J.P.A."/>
            <person name="Leblanc O."/>
        </authorList>
    </citation>
    <scope>NUCLEOTIDE SEQUENCE [LARGE SCALE GENOMIC DNA]</scope>
    <source>
        <strain evidence="10">R1</strain>
        <tissue evidence="10">Leaf</tissue>
    </source>
</reference>